<evidence type="ECO:0000313" key="3">
    <source>
        <dbReference type="EMBL" id="VFK15067.1"/>
    </source>
</evidence>
<feature type="region of interest" description="Disordered" evidence="1">
    <location>
        <begin position="293"/>
        <end position="315"/>
    </location>
</feature>
<dbReference type="Pfam" id="PF00881">
    <property type="entry name" value="Nitroreductase"/>
    <property type="match status" value="1"/>
</dbReference>
<dbReference type="AlphaFoldDB" id="A0A450WDF6"/>
<dbReference type="SUPFAM" id="SSF55469">
    <property type="entry name" value="FMN-dependent nitroreductase-like"/>
    <property type="match status" value="2"/>
</dbReference>
<dbReference type="Gene3D" id="3.40.109.10">
    <property type="entry name" value="NADH Oxidase"/>
    <property type="match status" value="2"/>
</dbReference>
<dbReference type="CDD" id="cd02142">
    <property type="entry name" value="McbC_SagB-like_oxidoreductase"/>
    <property type="match status" value="2"/>
</dbReference>
<evidence type="ECO:0000259" key="2">
    <source>
        <dbReference type="Pfam" id="PF00881"/>
    </source>
</evidence>
<feature type="domain" description="Nitroreductase" evidence="2">
    <location>
        <begin position="473"/>
        <end position="532"/>
    </location>
</feature>
<sequence length="537" mass="60657">MNDVTSIRNYHEATKRHFHENAQLLDSLDWKDQPNPFRRFTGAELITLPLQKTDKTARYEDIFVPGKLPAQSLSKESIGKFFEYSLAISGWRQSGSDRWALRINPSSGNLHPTEGYCLLPAINGIYHLPSVYHYAPKEHALERRGEFPQAIWNILPSDIFLVGLSSIRWREAWKYGNRAFRYCQHDCGHAYMALDIAARMLGWRIALLNTIDDQEIAAALGLDRAHEFITNEEESPELFMAVHLKPRKNPVHQSVSGIFFSGVSCGKWFGKANSLSRTHQDWPLIHVADQSTKKTTGMKKSSANQVDDANEDSGTETLTKSFPVYYGPKLSAYQVISKRRSVAKMDKRASSSMSQETFFRMLSRIMESGGNLPWQPNVNLALFVHRVSSLAPGLYILVSHKAMYNPLKRATHGYFRWERPAGCPTNLKLYLLQEGDFTDTASNISCNQNIASDGTFSIGMITRFQSPLDTHGAWFYKRLFWETGMIGQLLYLEAEAAGFSGTGIGCFLDDVMHALLGLQGVEFQSLYHFTVGNRETG</sequence>
<dbReference type="PANTHER" id="PTHR42741:SF3">
    <property type="entry name" value="NITROREDUCTASE FAMILY PROTEIN"/>
    <property type="match status" value="1"/>
</dbReference>
<organism evidence="3">
    <name type="scientific">Candidatus Kentrum sp. LFY</name>
    <dbReference type="NCBI Taxonomy" id="2126342"/>
    <lineage>
        <taxon>Bacteria</taxon>
        <taxon>Pseudomonadati</taxon>
        <taxon>Pseudomonadota</taxon>
        <taxon>Gammaproteobacteria</taxon>
        <taxon>Candidatus Kentrum</taxon>
    </lineage>
</organism>
<dbReference type="PANTHER" id="PTHR42741">
    <property type="entry name" value="NITROREDUCTASE FAMILY PROTEIN"/>
    <property type="match status" value="1"/>
</dbReference>
<name>A0A450WDF6_9GAMM</name>
<protein>
    <submittedName>
        <fullName evidence="3">SagB-type dehydrogenase domain-containing protein</fullName>
    </submittedName>
</protein>
<gene>
    <name evidence="3" type="ORF">BECKLFY1418C_GA0070996_101253</name>
</gene>
<dbReference type="EMBL" id="CAADFN010000012">
    <property type="protein sequence ID" value="VFK15067.1"/>
    <property type="molecule type" value="Genomic_DNA"/>
</dbReference>
<reference evidence="3" key="1">
    <citation type="submission" date="2019-02" db="EMBL/GenBank/DDBJ databases">
        <authorList>
            <person name="Gruber-Vodicka R. H."/>
            <person name="Seah K. B. B."/>
        </authorList>
    </citation>
    <scope>NUCLEOTIDE SEQUENCE</scope>
    <source>
        <strain evidence="3">BECK_BY7</strain>
    </source>
</reference>
<feature type="compositionally biased region" description="Low complexity" evidence="1">
    <location>
        <begin position="293"/>
        <end position="302"/>
    </location>
</feature>
<dbReference type="GO" id="GO:0016491">
    <property type="term" value="F:oxidoreductase activity"/>
    <property type="evidence" value="ECO:0007669"/>
    <property type="project" value="InterPro"/>
</dbReference>
<dbReference type="InterPro" id="IPR000415">
    <property type="entry name" value="Nitroreductase-like"/>
</dbReference>
<evidence type="ECO:0000256" key="1">
    <source>
        <dbReference type="SAM" id="MobiDB-lite"/>
    </source>
</evidence>
<dbReference type="InterPro" id="IPR029479">
    <property type="entry name" value="Nitroreductase"/>
</dbReference>
<proteinExistence type="predicted"/>
<accession>A0A450WDF6</accession>